<reference evidence="1 2" key="1">
    <citation type="submission" date="2021-06" db="EMBL/GenBank/DDBJ databases">
        <authorList>
            <person name="Palmer J.M."/>
        </authorList>
    </citation>
    <scope>NUCLEOTIDE SEQUENCE [LARGE SCALE GENOMIC DNA]</scope>
    <source>
        <strain evidence="2">if_2019</strain>
        <tissue evidence="1">Muscle</tissue>
    </source>
</reference>
<dbReference type="Proteomes" id="UP001482620">
    <property type="component" value="Unassembled WGS sequence"/>
</dbReference>
<proteinExistence type="predicted"/>
<keyword evidence="2" id="KW-1185">Reference proteome</keyword>
<comment type="caution">
    <text evidence="1">The sequence shown here is derived from an EMBL/GenBank/DDBJ whole genome shotgun (WGS) entry which is preliminary data.</text>
</comment>
<dbReference type="EMBL" id="JAHRIQ010001081">
    <property type="protein sequence ID" value="MEQ2221200.1"/>
    <property type="molecule type" value="Genomic_DNA"/>
</dbReference>
<evidence type="ECO:0000313" key="2">
    <source>
        <dbReference type="Proteomes" id="UP001482620"/>
    </source>
</evidence>
<name>A0ABV0SKV5_9TELE</name>
<sequence>MRSNSRYFTCTRQLVQQQRTRHILEIQHVADVTLKQLTRFSVDVSTSPAVEFQHKQVSDQPGLAPRMEDGAVPSVTDCLMYRWSKLYIIMKLLANTKEIQLCIYRTKRCVENRALGYPTY</sequence>
<protein>
    <submittedName>
        <fullName evidence="1">Uncharacterized protein</fullName>
    </submittedName>
</protein>
<organism evidence="1 2">
    <name type="scientific">Ilyodon furcidens</name>
    <name type="common">goldbreast splitfin</name>
    <dbReference type="NCBI Taxonomy" id="33524"/>
    <lineage>
        <taxon>Eukaryota</taxon>
        <taxon>Metazoa</taxon>
        <taxon>Chordata</taxon>
        <taxon>Craniata</taxon>
        <taxon>Vertebrata</taxon>
        <taxon>Euteleostomi</taxon>
        <taxon>Actinopterygii</taxon>
        <taxon>Neopterygii</taxon>
        <taxon>Teleostei</taxon>
        <taxon>Neoteleostei</taxon>
        <taxon>Acanthomorphata</taxon>
        <taxon>Ovalentaria</taxon>
        <taxon>Atherinomorphae</taxon>
        <taxon>Cyprinodontiformes</taxon>
        <taxon>Goodeidae</taxon>
        <taxon>Ilyodon</taxon>
    </lineage>
</organism>
<evidence type="ECO:0000313" key="1">
    <source>
        <dbReference type="EMBL" id="MEQ2221200.1"/>
    </source>
</evidence>
<gene>
    <name evidence="1" type="ORF">ILYODFUR_013358</name>
</gene>
<accession>A0ABV0SKV5</accession>